<reference evidence="1 2" key="1">
    <citation type="journal article" date="2015" name="J. Biotechnol.">
        <title>Complete genome sequence of a malodorant-producing acetogen, Clostridium scatologenes ATCC 25775(T).</title>
        <authorList>
            <person name="Zhu Z."/>
            <person name="Guo T."/>
            <person name="Zheng H."/>
            <person name="Song T."/>
            <person name="Ouyang P."/>
            <person name="Xie J."/>
        </authorList>
    </citation>
    <scope>NUCLEOTIDE SEQUENCE [LARGE SCALE GENOMIC DNA]</scope>
    <source>
        <strain evidence="1 2">ATCC 25775</strain>
    </source>
</reference>
<dbReference type="HOGENOM" id="CLU_2192463_0_0_9"/>
<evidence type="ECO:0000313" key="2">
    <source>
        <dbReference type="Proteomes" id="UP000033115"/>
    </source>
</evidence>
<keyword evidence="2" id="KW-1185">Reference proteome</keyword>
<sequence length="108" mass="12714">MDENVSAKGLYMTVTLLEDRIRIEKNQGFSKNCEELYDEVMLNDIDLNHVECSQARSMLIQGYLLMPLNKKLAFPNTFNGKSKEVKLWFKTDGNENFERFKQALMERR</sequence>
<name>A0A0E3M6Z6_CLOSL</name>
<dbReference type="KEGG" id="csq:CSCA_2665"/>
<proteinExistence type="predicted"/>
<dbReference type="STRING" id="1548.CSCA_2665"/>
<gene>
    <name evidence="1" type="ORF">CSCA_2665</name>
</gene>
<dbReference type="Proteomes" id="UP000033115">
    <property type="component" value="Chromosome"/>
</dbReference>
<evidence type="ECO:0000313" key="1">
    <source>
        <dbReference type="EMBL" id="AKA69790.1"/>
    </source>
</evidence>
<protein>
    <submittedName>
        <fullName evidence="1">Uncharacterized protein</fullName>
    </submittedName>
</protein>
<organism evidence="1 2">
    <name type="scientific">Clostridium scatologenes</name>
    <dbReference type="NCBI Taxonomy" id="1548"/>
    <lineage>
        <taxon>Bacteria</taxon>
        <taxon>Bacillati</taxon>
        <taxon>Bacillota</taxon>
        <taxon>Clostridia</taxon>
        <taxon>Eubacteriales</taxon>
        <taxon>Clostridiaceae</taxon>
        <taxon>Clostridium</taxon>
    </lineage>
</organism>
<dbReference type="AlphaFoldDB" id="A0A0E3M6Z6"/>
<dbReference type="EMBL" id="CP009933">
    <property type="protein sequence ID" value="AKA69790.1"/>
    <property type="molecule type" value="Genomic_DNA"/>
</dbReference>
<accession>A0A0E3M6Z6</accession>
<dbReference type="RefSeq" id="WP_029161613.1">
    <property type="nucleotide sequence ID" value="NZ_CP009933.1"/>
</dbReference>